<dbReference type="PIRSF" id="PIRSF037112">
    <property type="entry name" value="Antirestriction_ArdC"/>
    <property type="match status" value="1"/>
</dbReference>
<dbReference type="InterPro" id="IPR017113">
    <property type="entry name" value="Antirestriction_ArdC"/>
</dbReference>
<dbReference type="InterPro" id="IPR041459">
    <property type="entry name" value="MPTase-PolyVal"/>
</dbReference>
<dbReference type="Pfam" id="PF18818">
    <property type="entry name" value="MPTase-PolyVal"/>
    <property type="match status" value="1"/>
</dbReference>
<dbReference type="RefSeq" id="WP_136401355.1">
    <property type="nucleotide sequence ID" value="NZ_SSNZ01000001.1"/>
</dbReference>
<organism evidence="3 4">
    <name type="scientific">Flavobacterium supellecticarium</name>
    <dbReference type="NCBI Taxonomy" id="2565924"/>
    <lineage>
        <taxon>Bacteria</taxon>
        <taxon>Pseudomonadati</taxon>
        <taxon>Bacteroidota</taxon>
        <taxon>Flavobacteriia</taxon>
        <taxon>Flavobacteriales</taxon>
        <taxon>Flavobacteriaceae</taxon>
        <taxon>Flavobacterium</taxon>
    </lineage>
</organism>
<feature type="domain" description="N-terminal" evidence="1">
    <location>
        <begin position="17"/>
        <end position="133"/>
    </location>
</feature>
<dbReference type="AlphaFoldDB" id="A0A4S4A340"/>
<dbReference type="Proteomes" id="UP000307507">
    <property type="component" value="Unassembled WGS sequence"/>
</dbReference>
<proteinExistence type="predicted"/>
<dbReference type="EMBL" id="SSNZ01000001">
    <property type="protein sequence ID" value="THF52830.1"/>
    <property type="molecule type" value="Genomic_DNA"/>
</dbReference>
<evidence type="ECO:0000259" key="1">
    <source>
        <dbReference type="Pfam" id="PF08401"/>
    </source>
</evidence>
<dbReference type="GO" id="GO:0003697">
    <property type="term" value="F:single-stranded DNA binding"/>
    <property type="evidence" value="ECO:0007669"/>
    <property type="project" value="InterPro"/>
</dbReference>
<reference evidence="3 4" key="1">
    <citation type="submission" date="2019-04" db="EMBL/GenBank/DDBJ databases">
        <title>Flavobacterium sp. nov. isolated from construction timber.</title>
        <authorList>
            <person name="Lin S.-Y."/>
            <person name="Chang C.-T."/>
            <person name="Young C.-C."/>
        </authorList>
    </citation>
    <scope>NUCLEOTIDE SEQUENCE [LARGE SCALE GENOMIC DNA]</scope>
    <source>
        <strain evidence="3 4">CC-CTC003</strain>
    </source>
</reference>
<gene>
    <name evidence="3" type="ORF">E6C50_01060</name>
</gene>
<dbReference type="OrthoDB" id="9792687at2"/>
<comment type="caution">
    <text evidence="3">The sequence shown here is derived from an EMBL/GenBank/DDBJ whole genome shotgun (WGS) entry which is preliminary data.</text>
</comment>
<evidence type="ECO:0000313" key="3">
    <source>
        <dbReference type="EMBL" id="THF52830.1"/>
    </source>
</evidence>
<protein>
    <submittedName>
        <fullName evidence="3">DUF1738 domain-containing protein</fullName>
    </submittedName>
</protein>
<evidence type="ECO:0000259" key="2">
    <source>
        <dbReference type="Pfam" id="PF18818"/>
    </source>
</evidence>
<dbReference type="InterPro" id="IPR013610">
    <property type="entry name" value="ArdC_N"/>
</dbReference>
<feature type="domain" description="Polyvalent protein metallopeptidase" evidence="2">
    <location>
        <begin position="162"/>
        <end position="291"/>
    </location>
</feature>
<evidence type="ECO:0000313" key="4">
    <source>
        <dbReference type="Proteomes" id="UP000307507"/>
    </source>
</evidence>
<sequence>MTTQALPQEKPQTKYRDIHQEVTDTIISQLEKGTIPWRQPWQGQSSKGFFDLPYNMVSNNHYQGINIVLLWGATLEKNFDTAEWATFKQWSEKKESIRKGEKGSMIVYYDFLEKEDDKGEMQKIPYLKSYYVFNRCQLNSYTPQEAKPETEIAPLVRRIEVVDSFVENTQAIIEHGADGAFYRPSEDKIYMPKVEAFQDTKSCTATEGYYSTLLHELVHWSGAPKRLDRTKGKRFGDNQYAVEELVAELGSAFLCAEYDIGNVEKGDHASYIASWLKVLKDNKYCIVTAASEASKAVNYMKQLTP</sequence>
<accession>A0A4S4A340</accession>
<dbReference type="Pfam" id="PF08401">
    <property type="entry name" value="ArdcN"/>
    <property type="match status" value="1"/>
</dbReference>
<keyword evidence="4" id="KW-1185">Reference proteome</keyword>
<name>A0A4S4A340_9FLAO</name>